<reference evidence="1 2" key="1">
    <citation type="submission" date="2015-11" db="EMBL/GenBank/DDBJ databases">
        <title>Genomic analysis of 38 Legionella species identifies large and diverse effector repertoires.</title>
        <authorList>
            <person name="Burstein D."/>
            <person name="Amaro F."/>
            <person name="Zusman T."/>
            <person name="Lifshitz Z."/>
            <person name="Cohen O."/>
            <person name="Gilbert J.A."/>
            <person name="Pupko T."/>
            <person name="Shuman H.A."/>
            <person name="Segal G."/>
        </authorList>
    </citation>
    <scope>NUCLEOTIDE SEQUENCE [LARGE SCALE GENOMIC DNA]</scope>
    <source>
        <strain evidence="1 2">ORW</strain>
    </source>
</reference>
<name>A0A0W0SG42_9GAMM</name>
<proteinExistence type="predicted"/>
<dbReference type="Proteomes" id="UP000054921">
    <property type="component" value="Unassembled WGS sequence"/>
</dbReference>
<sequence>MNLVDLSNLLEYKNQVVVDYFCLHHPEFSEQEGKVLFTDLIAWMWLNAQRAKQDKKTYLFGPLLILDEVWHAFILHTRDYVDFSLRYFGTYFHHDVEPPGQEHMIEEEELTDYLNDCFAYLGSEWVARRFATALTETNP</sequence>
<dbReference type="EMBL" id="LNXW01000009">
    <property type="protein sequence ID" value="KTC82400.1"/>
    <property type="molecule type" value="Genomic_DNA"/>
</dbReference>
<gene>
    <name evidence="1" type="ORF">Lche_0664</name>
</gene>
<organism evidence="1 2">
    <name type="scientific">Legionella cherrii</name>
    <dbReference type="NCBI Taxonomy" id="28084"/>
    <lineage>
        <taxon>Bacteria</taxon>
        <taxon>Pseudomonadati</taxon>
        <taxon>Pseudomonadota</taxon>
        <taxon>Gammaproteobacteria</taxon>
        <taxon>Legionellales</taxon>
        <taxon>Legionellaceae</taxon>
        <taxon>Legionella</taxon>
    </lineage>
</organism>
<dbReference type="PATRIC" id="fig|28084.5.peg.716"/>
<evidence type="ECO:0000313" key="1">
    <source>
        <dbReference type="EMBL" id="KTC82400.1"/>
    </source>
</evidence>
<accession>A0A0W0SG42</accession>
<comment type="caution">
    <text evidence="1">The sequence shown here is derived from an EMBL/GenBank/DDBJ whole genome shotgun (WGS) entry which is preliminary data.</text>
</comment>
<evidence type="ECO:0000313" key="2">
    <source>
        <dbReference type="Proteomes" id="UP000054921"/>
    </source>
</evidence>
<protein>
    <submittedName>
        <fullName evidence="1">Uncharacterized protein</fullName>
    </submittedName>
</protein>
<dbReference type="OrthoDB" id="278697at2"/>
<dbReference type="AlphaFoldDB" id="A0A0W0SG42"/>
<dbReference type="RefSeq" id="WP_058387398.1">
    <property type="nucleotide sequence ID" value="NZ_LNXW01000009.1"/>
</dbReference>